<evidence type="ECO:0000313" key="4">
    <source>
        <dbReference type="Proteomes" id="UP000247099"/>
    </source>
</evidence>
<dbReference type="InParanoid" id="A0A317ZFV3"/>
<gene>
    <name evidence="3" type="ORF">DDZ13_15180</name>
</gene>
<keyword evidence="4" id="KW-1185">Reference proteome</keyword>
<name>A0A317ZFV3_9BACT</name>
<evidence type="ECO:0000256" key="1">
    <source>
        <dbReference type="SAM" id="MobiDB-lite"/>
    </source>
</evidence>
<feature type="chain" id="PRO_5016333980" evidence="2">
    <location>
        <begin position="23"/>
        <end position="194"/>
    </location>
</feature>
<accession>A0A317ZFV3</accession>
<dbReference type="EMBL" id="QHJQ01000027">
    <property type="protein sequence ID" value="PXA02818.1"/>
    <property type="molecule type" value="Genomic_DNA"/>
</dbReference>
<keyword evidence="2" id="KW-0732">Signal</keyword>
<proteinExistence type="predicted"/>
<feature type="region of interest" description="Disordered" evidence="1">
    <location>
        <begin position="174"/>
        <end position="194"/>
    </location>
</feature>
<feature type="signal peptide" evidence="2">
    <location>
        <begin position="1"/>
        <end position="22"/>
    </location>
</feature>
<dbReference type="Proteomes" id="UP000247099">
    <property type="component" value="Unassembled WGS sequence"/>
</dbReference>
<reference evidence="3 4" key="1">
    <citation type="submission" date="2018-05" db="EMBL/GenBank/DDBJ databases">
        <title>Coraliomargarita sinensis sp. nov., isolated from a marine solar saltern.</title>
        <authorList>
            <person name="Zhou L.Y."/>
        </authorList>
    </citation>
    <scope>NUCLEOTIDE SEQUENCE [LARGE SCALE GENOMIC DNA]</scope>
    <source>
        <strain evidence="3 4">WN38</strain>
    </source>
</reference>
<sequence>MNIKRILILLLSIAGCIQSAYSSETEEKLLQLTKEIRERQQKITEILMEHDLKNHASLYELILKESPKDYRETLVYMIARKIREEDLNVTKNEKILGLMNQIIDPSRHAKDYKLHMSEIFFTWELQGFQGKEQSLFNDMPLSMTLSEEAKSFYVSYNSSLMRFLYLSRWLEEGQKKSQPGGGINSEAAPLRDTP</sequence>
<dbReference type="RefSeq" id="WP_110132309.1">
    <property type="nucleotide sequence ID" value="NZ_QHJQ01000027.1"/>
</dbReference>
<evidence type="ECO:0000313" key="3">
    <source>
        <dbReference type="EMBL" id="PXA02818.1"/>
    </source>
</evidence>
<evidence type="ECO:0000256" key="2">
    <source>
        <dbReference type="SAM" id="SignalP"/>
    </source>
</evidence>
<dbReference type="AlphaFoldDB" id="A0A317ZFV3"/>
<protein>
    <submittedName>
        <fullName evidence="3">Uncharacterized protein</fullName>
    </submittedName>
</protein>
<dbReference type="PROSITE" id="PS51257">
    <property type="entry name" value="PROKAR_LIPOPROTEIN"/>
    <property type="match status" value="1"/>
</dbReference>
<organism evidence="3 4">
    <name type="scientific">Coraliomargarita sinensis</name>
    <dbReference type="NCBI Taxonomy" id="2174842"/>
    <lineage>
        <taxon>Bacteria</taxon>
        <taxon>Pseudomonadati</taxon>
        <taxon>Verrucomicrobiota</taxon>
        <taxon>Opitutia</taxon>
        <taxon>Puniceicoccales</taxon>
        <taxon>Coraliomargaritaceae</taxon>
        <taxon>Coraliomargarita</taxon>
    </lineage>
</organism>
<comment type="caution">
    <text evidence="3">The sequence shown here is derived from an EMBL/GenBank/DDBJ whole genome shotgun (WGS) entry which is preliminary data.</text>
</comment>